<dbReference type="InterPro" id="IPR036420">
    <property type="entry name" value="BRCT_dom_sf"/>
</dbReference>
<evidence type="ECO:0000256" key="5">
    <source>
        <dbReference type="ARBA" id="ARBA00022553"/>
    </source>
</evidence>
<dbReference type="Pfam" id="PF00533">
    <property type="entry name" value="BRCT"/>
    <property type="match status" value="1"/>
</dbReference>
<feature type="compositionally biased region" description="Basic and acidic residues" evidence="15">
    <location>
        <begin position="462"/>
        <end position="480"/>
    </location>
</feature>
<keyword evidence="7" id="KW-0227">DNA damage</keyword>
<dbReference type="Gene3D" id="3.40.50.10190">
    <property type="entry name" value="BRCT domain"/>
    <property type="match status" value="2"/>
</dbReference>
<sequence>MPEIPLKHVISCSTEDSTHKANNLLSSDTYRKWKASKPGEKQTSVILQFEKEEQVHSIDIGNEGSAFIEVLVGNSSAVKDQDYEVLLVTSSFMSPTESRNGTNMNRVRFFGPNQLQKSTAQEKWDRVKIVCSQPYSKNIAYGLAFVKFHSPPDKTDPPPSSPKLTKLGQFRVKDESPSSGPSLQPGSLFFSRDNATKPSTSLKGRAIYLNLQAKRKFEFSKERQSPSGPPPTKKMSPGGSPETKAATPKYKPSPVGTPSPSTAKASSAKKSAEKKKESQSKPEPKPKLKTKSKSEQQVPFNRLMEGVVFVLSGFQNPFRGELREKALEMGAKYRPDWTPDSTHLICAFANTPKYSQVKSAGGIIVRKEWVMDCHKRKQKISHKRYLMDGAESSSESETDGDDQSEEEIETKTPQKQAKQVTPKKTPEKKHEDDEYGGSTDVDEPGNKLKIMRPTLCSPCQRVESKQKKAAAKESSAKEEDPYGGSTDENTDAEAEEDHPIPELPDFLHGKHFFLYGKFPNNERRLLLRYIVAFNGEIEEYMSEKVQFVVTSGGWHESFEDALMENCNLNFVKPSWIYAINERQKMLPYQPYTVVP</sequence>
<dbReference type="SUPFAM" id="SSF49785">
    <property type="entry name" value="Galactose-binding domain-like"/>
    <property type="match status" value="1"/>
</dbReference>
<evidence type="ECO:0000256" key="6">
    <source>
        <dbReference type="ARBA" id="ARBA00022737"/>
    </source>
</evidence>
<evidence type="ECO:0000256" key="11">
    <source>
        <dbReference type="ARBA" id="ARBA00055460"/>
    </source>
</evidence>
<feature type="domain" description="BRCT" evidence="16">
    <location>
        <begin position="502"/>
        <end position="593"/>
    </location>
</feature>
<feature type="compositionally biased region" description="Basic and acidic residues" evidence="15">
    <location>
        <begin position="270"/>
        <end position="286"/>
    </location>
</feature>
<reference evidence="17" key="1">
    <citation type="submission" date="2025-08" db="UniProtKB">
        <authorList>
            <consortium name="Ensembl"/>
        </authorList>
    </citation>
    <scope>IDENTIFICATION</scope>
</reference>
<dbReference type="Pfam" id="PF16589">
    <property type="entry name" value="BRCT_2"/>
    <property type="match status" value="1"/>
</dbReference>
<evidence type="ECO:0000256" key="14">
    <source>
        <dbReference type="ARBA" id="ARBA00079580"/>
    </source>
</evidence>
<evidence type="ECO:0000256" key="3">
    <source>
        <dbReference type="ARBA" id="ARBA00022454"/>
    </source>
</evidence>
<keyword evidence="18" id="KW-1185">Reference proteome</keyword>
<feature type="region of interest" description="Disordered" evidence="15">
    <location>
        <begin position="217"/>
        <end position="297"/>
    </location>
</feature>
<evidence type="ECO:0000256" key="1">
    <source>
        <dbReference type="ARBA" id="ARBA00004123"/>
    </source>
</evidence>
<keyword evidence="5" id="KW-0597">Phosphoprotein</keyword>
<dbReference type="Pfam" id="PF01834">
    <property type="entry name" value="XRCC1_N"/>
    <property type="match status" value="1"/>
</dbReference>
<evidence type="ECO:0000256" key="10">
    <source>
        <dbReference type="ARBA" id="ARBA00023242"/>
    </source>
</evidence>
<proteinExistence type="predicted"/>
<comment type="subunit">
    <text evidence="12">Homodimer. Interacts with polynucleotide kinase (PNK), DNA polymerase-beta (POLB) and DNA ligase III (LIG3). Interacts with APTX and APLF. Interacts with APEX1; the interaction is induced by SIRT1 and increases with the acetylated form of APEX1. Interacts with (poly-ADP-ribosylated) PARP1.</text>
</comment>
<feature type="domain" description="BRCT" evidence="16">
    <location>
        <begin position="299"/>
        <end position="387"/>
    </location>
</feature>
<keyword evidence="6" id="KW-0677">Repeat</keyword>
<evidence type="ECO:0000256" key="2">
    <source>
        <dbReference type="ARBA" id="ARBA00004286"/>
    </source>
</evidence>
<reference evidence="17" key="2">
    <citation type="submission" date="2025-09" db="UniProtKB">
        <authorList>
            <consortium name="Ensembl"/>
        </authorList>
    </citation>
    <scope>IDENTIFICATION</scope>
</reference>
<dbReference type="SMART" id="SM00292">
    <property type="entry name" value="BRCT"/>
    <property type="match status" value="2"/>
</dbReference>
<dbReference type="Gene3D" id="2.60.120.260">
    <property type="entry name" value="Galactose-binding domain-like"/>
    <property type="match status" value="1"/>
</dbReference>
<dbReference type="InterPro" id="IPR008979">
    <property type="entry name" value="Galactose-bd-like_sf"/>
</dbReference>
<evidence type="ECO:0000313" key="17">
    <source>
        <dbReference type="Ensembl" id="ENSPLAP00000005263.1"/>
    </source>
</evidence>
<keyword evidence="4" id="KW-1017">Isopeptide bond</keyword>
<name>A0A3B3TXC7_9TELE</name>
<dbReference type="GeneTree" id="ENSGT00390000004140"/>
<evidence type="ECO:0000256" key="4">
    <source>
        <dbReference type="ARBA" id="ARBA00022499"/>
    </source>
</evidence>
<evidence type="ECO:0000256" key="12">
    <source>
        <dbReference type="ARBA" id="ARBA00064453"/>
    </source>
</evidence>
<keyword evidence="3" id="KW-0158">Chromosome</keyword>
<dbReference type="CDD" id="cd17707">
    <property type="entry name" value="BRCT_XRCC1_rpt2"/>
    <property type="match status" value="1"/>
</dbReference>
<dbReference type="GO" id="GO:0006284">
    <property type="term" value="P:base-excision repair"/>
    <property type="evidence" value="ECO:0007669"/>
    <property type="project" value="InterPro"/>
</dbReference>
<keyword evidence="8" id="KW-0832">Ubl conjugation</keyword>
<dbReference type="InterPro" id="IPR001357">
    <property type="entry name" value="BRCT_dom"/>
</dbReference>
<dbReference type="PROSITE" id="PS50172">
    <property type="entry name" value="BRCT"/>
    <property type="match status" value="2"/>
</dbReference>
<dbReference type="GO" id="GO:0005694">
    <property type="term" value="C:chromosome"/>
    <property type="evidence" value="ECO:0007669"/>
    <property type="project" value="UniProtKB-SubCell"/>
</dbReference>
<evidence type="ECO:0000256" key="9">
    <source>
        <dbReference type="ARBA" id="ARBA00023204"/>
    </source>
</evidence>
<feature type="compositionally biased region" description="Low complexity" evidence="15">
    <location>
        <begin position="177"/>
        <end position="188"/>
    </location>
</feature>
<dbReference type="FunFam" id="3.40.50.10190:FF:000008">
    <property type="entry name" value="X-ray repair cross complementing 1"/>
    <property type="match status" value="1"/>
</dbReference>
<dbReference type="InterPro" id="IPR045080">
    <property type="entry name" value="BRCT_XRCC1_rpt1"/>
</dbReference>
<dbReference type="GO" id="GO:0000012">
    <property type="term" value="P:single strand break repair"/>
    <property type="evidence" value="ECO:0007669"/>
    <property type="project" value="InterPro"/>
</dbReference>
<evidence type="ECO:0000259" key="16">
    <source>
        <dbReference type="PROSITE" id="PS50172"/>
    </source>
</evidence>
<dbReference type="GO" id="GO:0005634">
    <property type="term" value="C:nucleus"/>
    <property type="evidence" value="ECO:0007669"/>
    <property type="project" value="UniProtKB-SubCell"/>
</dbReference>
<dbReference type="CDD" id="cd17725">
    <property type="entry name" value="BRCT_XRCC1_rpt1"/>
    <property type="match status" value="1"/>
</dbReference>
<feature type="compositionally biased region" description="Low complexity" evidence="15">
    <location>
        <begin position="258"/>
        <end position="269"/>
    </location>
</feature>
<dbReference type="GO" id="GO:0006303">
    <property type="term" value="P:double-strand break repair via nonhomologous end joining"/>
    <property type="evidence" value="ECO:0007669"/>
    <property type="project" value="InterPro"/>
</dbReference>
<accession>A0A3B3TXC7</accession>
<dbReference type="InterPro" id="IPR002706">
    <property type="entry name" value="Xrcc1_N"/>
</dbReference>
<dbReference type="FunFam" id="3.40.50.10190:FF:000012">
    <property type="entry name" value="X-ray repair cross complementing 1"/>
    <property type="match status" value="1"/>
</dbReference>
<organism evidence="17 18">
    <name type="scientific">Poecilia latipinna</name>
    <name type="common">sailfin molly</name>
    <dbReference type="NCBI Taxonomy" id="48699"/>
    <lineage>
        <taxon>Eukaryota</taxon>
        <taxon>Metazoa</taxon>
        <taxon>Chordata</taxon>
        <taxon>Craniata</taxon>
        <taxon>Vertebrata</taxon>
        <taxon>Euteleostomi</taxon>
        <taxon>Actinopterygii</taxon>
        <taxon>Neopterygii</taxon>
        <taxon>Teleostei</taxon>
        <taxon>Neoteleostei</taxon>
        <taxon>Acanthomorphata</taxon>
        <taxon>Ovalentaria</taxon>
        <taxon>Atherinomorphae</taxon>
        <taxon>Cyprinodontiformes</taxon>
        <taxon>Poeciliidae</taxon>
        <taxon>Poeciliinae</taxon>
        <taxon>Poecilia</taxon>
    </lineage>
</organism>
<dbReference type="GO" id="GO:0003684">
    <property type="term" value="F:damaged DNA binding"/>
    <property type="evidence" value="ECO:0007669"/>
    <property type="project" value="InterPro"/>
</dbReference>
<evidence type="ECO:0000313" key="18">
    <source>
        <dbReference type="Proteomes" id="UP000261500"/>
    </source>
</evidence>
<feature type="region of interest" description="Disordered" evidence="15">
    <location>
        <begin position="380"/>
        <end position="501"/>
    </location>
</feature>
<dbReference type="FunFam" id="2.60.120.260:FF:000025">
    <property type="entry name" value="DNA repair protein XRCC1 isoform X1"/>
    <property type="match status" value="1"/>
</dbReference>
<feature type="compositionally biased region" description="Acidic residues" evidence="15">
    <location>
        <begin position="394"/>
        <end position="408"/>
    </location>
</feature>
<evidence type="ECO:0000256" key="7">
    <source>
        <dbReference type="ARBA" id="ARBA00022763"/>
    </source>
</evidence>
<evidence type="ECO:0000256" key="13">
    <source>
        <dbReference type="ARBA" id="ARBA00068212"/>
    </source>
</evidence>
<feature type="region of interest" description="Disordered" evidence="15">
    <location>
        <begin position="172"/>
        <end position="201"/>
    </location>
</feature>
<protein>
    <recommendedName>
        <fullName evidence="13">DNA repair protein XRCC1</fullName>
    </recommendedName>
    <alternativeName>
        <fullName evidence="14">X-ray repair cross-complementing protein 1</fullName>
    </alternativeName>
</protein>
<keyword evidence="9" id="KW-0234">DNA repair</keyword>
<dbReference type="PANTHER" id="PTHR11370:SF5">
    <property type="entry name" value="DNA REPAIR PROTEIN XRCC1"/>
    <property type="match status" value="1"/>
</dbReference>
<evidence type="ECO:0000256" key="8">
    <source>
        <dbReference type="ARBA" id="ARBA00022843"/>
    </source>
</evidence>
<comment type="subcellular location">
    <subcellularLocation>
        <location evidence="2">Chromosome</location>
    </subcellularLocation>
    <subcellularLocation>
        <location evidence="1">Nucleus</location>
    </subcellularLocation>
</comment>
<dbReference type="PANTHER" id="PTHR11370">
    <property type="entry name" value="DNA-REPAIR PROTEIN XRCC1"/>
    <property type="match status" value="1"/>
</dbReference>
<dbReference type="SUPFAM" id="SSF52113">
    <property type="entry name" value="BRCT domain"/>
    <property type="match status" value="2"/>
</dbReference>
<evidence type="ECO:0000256" key="15">
    <source>
        <dbReference type="SAM" id="MobiDB-lite"/>
    </source>
</evidence>
<keyword evidence="10" id="KW-0539">Nucleus</keyword>
<dbReference type="AlphaFoldDB" id="A0A3B3TXC7"/>
<dbReference type="Proteomes" id="UP000261500">
    <property type="component" value="Unplaced"/>
</dbReference>
<comment type="function">
    <text evidence="11">Scaffold protein involved in DNA single-strand break repair by mediating the assembly of DNA break repair protein complexes. Negatively regulates ADP-ribosyltransferase activity of PARP1 during base-excision repair in order to prevent excessive PARP1 activity. Recognizes and binds poly-ADP-ribose chains: specifically binds auto-poly-ADP-ribosylated PARP1, limiting its activity.</text>
</comment>
<dbReference type="Ensembl" id="ENSPLAT00000008233.1">
    <property type="protein sequence ID" value="ENSPLAP00000005263.1"/>
    <property type="gene ID" value="ENSPLAG00000007178.1"/>
</dbReference>